<dbReference type="EMBL" id="JAGETX010000002">
    <property type="protein sequence ID" value="MBO3269966.1"/>
    <property type="molecule type" value="Genomic_DNA"/>
</dbReference>
<dbReference type="PANTHER" id="PTHR32063:SF19">
    <property type="entry name" value="CATION EFFLUX SYSTEM PROTEIN CUSA"/>
    <property type="match status" value="1"/>
</dbReference>
<dbReference type="InterPro" id="IPR001036">
    <property type="entry name" value="Acrflvin-R"/>
</dbReference>
<feature type="transmembrane region" description="Helical" evidence="1">
    <location>
        <begin position="333"/>
        <end position="354"/>
    </location>
</feature>
<organism evidence="2 3">
    <name type="scientific">Hymenobacter defluvii</name>
    <dbReference type="NCBI Taxonomy" id="2054411"/>
    <lineage>
        <taxon>Bacteria</taxon>
        <taxon>Pseudomonadati</taxon>
        <taxon>Bacteroidota</taxon>
        <taxon>Cytophagia</taxon>
        <taxon>Cytophagales</taxon>
        <taxon>Hymenobacteraceae</taxon>
        <taxon>Hymenobacter</taxon>
    </lineage>
</organism>
<name>A0ABS3T8I8_9BACT</name>
<dbReference type="SUPFAM" id="SSF82714">
    <property type="entry name" value="Multidrug efflux transporter AcrB TolC docking domain, DN and DC subdomains"/>
    <property type="match status" value="1"/>
</dbReference>
<keyword evidence="1" id="KW-0812">Transmembrane</keyword>
<dbReference type="InterPro" id="IPR027463">
    <property type="entry name" value="AcrB_DN_DC_subdom"/>
</dbReference>
<dbReference type="Proteomes" id="UP000670527">
    <property type="component" value="Unassembled WGS sequence"/>
</dbReference>
<feature type="transmembrane region" description="Helical" evidence="1">
    <location>
        <begin position="361"/>
        <end position="381"/>
    </location>
</feature>
<evidence type="ECO:0000313" key="2">
    <source>
        <dbReference type="EMBL" id="MBO3269966.1"/>
    </source>
</evidence>
<dbReference type="Gene3D" id="1.20.1640.10">
    <property type="entry name" value="Multidrug efflux transporter AcrB transmembrane domain"/>
    <property type="match status" value="1"/>
</dbReference>
<dbReference type="RefSeq" id="WP_208306606.1">
    <property type="nucleotide sequence ID" value="NZ_JAGETX010000002.1"/>
</dbReference>
<accession>A0ABS3T8I8</accession>
<dbReference type="PANTHER" id="PTHR32063">
    <property type="match status" value="1"/>
</dbReference>
<gene>
    <name evidence="2" type="ORF">J4D97_04820</name>
</gene>
<evidence type="ECO:0000256" key="1">
    <source>
        <dbReference type="SAM" id="Phobius"/>
    </source>
</evidence>
<proteinExistence type="predicted"/>
<reference evidence="2 3" key="1">
    <citation type="submission" date="2021-03" db="EMBL/GenBank/DDBJ databases">
        <authorList>
            <person name="Kim M.K."/>
        </authorList>
    </citation>
    <scope>NUCLEOTIDE SEQUENCE [LARGE SCALE GENOMIC DNA]</scope>
    <source>
        <strain evidence="2 3">BT507</strain>
    </source>
</reference>
<dbReference type="SUPFAM" id="SSF82866">
    <property type="entry name" value="Multidrug efflux transporter AcrB transmembrane domain"/>
    <property type="match status" value="1"/>
</dbReference>
<feature type="transmembrane region" description="Helical" evidence="1">
    <location>
        <begin position="387"/>
        <end position="408"/>
    </location>
</feature>
<dbReference type="PRINTS" id="PR00702">
    <property type="entry name" value="ACRIFLAVINRP"/>
</dbReference>
<keyword evidence="1" id="KW-1133">Transmembrane helix</keyword>
<keyword evidence="3" id="KW-1185">Reference proteome</keyword>
<dbReference type="Gene3D" id="3.30.2090.10">
    <property type="entry name" value="Multidrug efflux transporter AcrB TolC docking domain, DN and DC subdomains"/>
    <property type="match status" value="1"/>
</dbReference>
<comment type="caution">
    <text evidence="2">The sequence shown here is derived from an EMBL/GenBank/DDBJ whole genome shotgun (WGS) entry which is preliminary data.</text>
</comment>
<sequence>MVEKLISLSLRNRVLVLLLAAGLFGWGVYALRRNPIDAIPDLSENQVIVFTEWSGRSPQVLEDQVTYPLVSNLQGIPKVRNIRGTSMFGMSFVYLIFEDEVDLYWARSRVLERLNYAQRLLPQGVTPTLGPDGTGVGHVLWYTLKAKGMDLGEQRALQDWYVKFALQTVPGVSEVASFGGFQKQCQITLDPTKLNYYRIPLPDVLRAVKSNNDDVGGRKFEMSDMGYIVRGLGYIENIQDVENMPVGTYQSTPIRIKDVATVQMGGDLRLGIFDVNGEGEAVGGIVVMRYGENADNVIQAVKAKMQEVEKGLPPGVKFEIAYDRSTLIERAIASVRGTLVEEMVTVSLIVLLFLFHARSALIILIQVPLSIAIAFILLEAFGVSSNIMSLTGIALAIGVIVDDGIVVVENAYRHLSEAQQAEEATSS</sequence>
<dbReference type="Gene3D" id="3.30.70.1320">
    <property type="entry name" value="Multidrug efflux transporter AcrB pore domain like"/>
    <property type="match status" value="1"/>
</dbReference>
<dbReference type="SUPFAM" id="SSF82693">
    <property type="entry name" value="Multidrug efflux transporter AcrB pore domain, PN1, PN2, PC1 and PC2 subdomains"/>
    <property type="match status" value="2"/>
</dbReference>
<evidence type="ECO:0000313" key="3">
    <source>
        <dbReference type="Proteomes" id="UP000670527"/>
    </source>
</evidence>
<keyword evidence="1" id="KW-0472">Membrane</keyword>
<protein>
    <submittedName>
        <fullName evidence="2">Efflux RND transporter permease subunit</fullName>
    </submittedName>
</protein>
<dbReference type="Pfam" id="PF00873">
    <property type="entry name" value="ACR_tran"/>
    <property type="match status" value="1"/>
</dbReference>
<dbReference type="Gene3D" id="3.30.70.1430">
    <property type="entry name" value="Multidrug efflux transporter AcrB pore domain"/>
    <property type="match status" value="1"/>
</dbReference>